<evidence type="ECO:0000313" key="14">
    <source>
        <dbReference type="EMBL" id="KAJ9551002.1"/>
    </source>
</evidence>
<dbReference type="Pfam" id="PF03007">
    <property type="entry name" value="WS_DGAT_cat"/>
    <property type="match status" value="1"/>
</dbReference>
<sequence>MMRKTTSLKPLRLIKATQDHKEGFDEVEDDEQPLSPGARLFHEPGANVYIIIILGMKTQINTDVFKANIPDSICKNHRFSSLQVLDKENGKMKWVPTHVELDNHVIVPKFDPDTESGDKFVEDYISNLSKSHIDNSKPLWDLHILNTKTLNAQGTCIFRIHHSIGDGMSLVNLLLACSRKASDPEALPTLPGDNKLGRKIKLVTSFRYLFMVIWNAIVALVVFILTVLFPKDTKTLLSGYPGIEDRPRRFVFTSVSFDDIKLVKKAMDVKVNDVVLGVIKAGLYRYLNRRYGAKENNNNHVPENTRLRATLFFNMRPSTMIEVRVASTLESYMAFNTDATRRPGAWGNKVSYVLLSFDMKHKQDLLDYVREVKTDMERKKASLEPLYTAIIINLVIKLFGVKFAGKLNHKVFSNTTVALSNVPGPQEHISLYGHQVNYIASSCYGQPMALMISVVSYVDKMTFVVSADEEIIPDPQSLCHELQASLQLMKSSISNV</sequence>
<feature type="transmembrane region" description="Helical" evidence="11">
    <location>
        <begin position="208"/>
        <end position="229"/>
    </location>
</feature>
<comment type="catalytic activity">
    <reaction evidence="9">
        <text>a long chain fatty alcohol + a fatty acyl-CoA = a long-chain alcohol wax ester + CoA</text>
        <dbReference type="Rhea" id="RHEA:38443"/>
        <dbReference type="ChEBI" id="CHEBI:17135"/>
        <dbReference type="ChEBI" id="CHEBI:57287"/>
        <dbReference type="ChEBI" id="CHEBI:77636"/>
        <dbReference type="ChEBI" id="CHEBI:235323"/>
        <dbReference type="EC" id="2.3.1.75"/>
    </reaction>
</comment>
<feature type="domain" description="O-acyltransferase WSD1-like N-terminal" evidence="12">
    <location>
        <begin position="91"/>
        <end position="275"/>
    </location>
</feature>
<dbReference type="PANTHER" id="PTHR31650:SF79">
    <property type="entry name" value="O-ACYLTRANSFERASE (WSD1-LIKE) FAMILY PROTEIN-RELATED"/>
    <property type="match status" value="1"/>
</dbReference>
<dbReference type="InterPro" id="IPR045034">
    <property type="entry name" value="O-acyltransferase_WSD1-like"/>
</dbReference>
<comment type="pathway">
    <text evidence="4">Lipid metabolism.</text>
</comment>
<evidence type="ECO:0000259" key="12">
    <source>
        <dbReference type="Pfam" id="PF03007"/>
    </source>
</evidence>
<comment type="catalytic activity">
    <reaction evidence="10">
        <text>an acyl-CoA + a 1,2-diacyl-sn-glycerol = a triacyl-sn-glycerol + CoA</text>
        <dbReference type="Rhea" id="RHEA:10868"/>
        <dbReference type="ChEBI" id="CHEBI:17815"/>
        <dbReference type="ChEBI" id="CHEBI:57287"/>
        <dbReference type="ChEBI" id="CHEBI:58342"/>
        <dbReference type="ChEBI" id="CHEBI:64615"/>
        <dbReference type="EC" id="2.3.1.20"/>
    </reaction>
</comment>
<evidence type="ECO:0000256" key="2">
    <source>
        <dbReference type="ARBA" id="ARBA00004586"/>
    </source>
</evidence>
<evidence type="ECO:0000313" key="15">
    <source>
        <dbReference type="Proteomes" id="UP001172457"/>
    </source>
</evidence>
<dbReference type="GO" id="GO:0019432">
    <property type="term" value="P:triglyceride biosynthetic process"/>
    <property type="evidence" value="ECO:0007669"/>
    <property type="project" value="TreeGrafter"/>
</dbReference>
<evidence type="ECO:0000256" key="9">
    <source>
        <dbReference type="ARBA" id="ARBA00047604"/>
    </source>
</evidence>
<evidence type="ECO:0000256" key="8">
    <source>
        <dbReference type="ARBA" id="ARBA00024360"/>
    </source>
</evidence>
<evidence type="ECO:0000256" key="11">
    <source>
        <dbReference type="SAM" id="Phobius"/>
    </source>
</evidence>
<dbReference type="AlphaFoldDB" id="A0AA38W721"/>
<evidence type="ECO:0008006" key="16">
    <source>
        <dbReference type="Google" id="ProtNLM"/>
    </source>
</evidence>
<keyword evidence="15" id="KW-1185">Reference proteome</keyword>
<keyword evidence="11" id="KW-1133">Transmembrane helix</keyword>
<evidence type="ECO:0000256" key="10">
    <source>
        <dbReference type="ARBA" id="ARBA00048109"/>
    </source>
</evidence>
<evidence type="ECO:0000256" key="1">
    <source>
        <dbReference type="ARBA" id="ARBA00004162"/>
    </source>
</evidence>
<gene>
    <name evidence="14" type="ORF">OSB04_015047</name>
</gene>
<comment type="similarity">
    <text evidence="8">In the N-terminal section; belongs to the long-chain O-acyltransferase family.</text>
</comment>
<accession>A0AA38W721</accession>
<dbReference type="EMBL" id="JARYMX010000004">
    <property type="protein sequence ID" value="KAJ9551002.1"/>
    <property type="molecule type" value="Genomic_DNA"/>
</dbReference>
<dbReference type="InterPro" id="IPR004255">
    <property type="entry name" value="O-acyltransferase_WSD1_N"/>
</dbReference>
<evidence type="ECO:0000256" key="7">
    <source>
        <dbReference type="ARBA" id="ARBA00023315"/>
    </source>
</evidence>
<keyword evidence="7" id="KW-0012">Acyltransferase</keyword>
<dbReference type="SUPFAM" id="SSF52777">
    <property type="entry name" value="CoA-dependent acyltransferases"/>
    <property type="match status" value="1"/>
</dbReference>
<evidence type="ECO:0000256" key="4">
    <source>
        <dbReference type="ARBA" id="ARBA00005189"/>
    </source>
</evidence>
<proteinExistence type="inferred from homology"/>
<dbReference type="InterPro" id="IPR009721">
    <property type="entry name" value="O-acyltransferase_WSD1_C"/>
</dbReference>
<dbReference type="GO" id="GO:0005886">
    <property type="term" value="C:plasma membrane"/>
    <property type="evidence" value="ECO:0007669"/>
    <property type="project" value="UniProtKB-SubCell"/>
</dbReference>
<dbReference type="GO" id="GO:0005789">
    <property type="term" value="C:endoplasmic reticulum membrane"/>
    <property type="evidence" value="ECO:0007669"/>
    <property type="project" value="UniProtKB-SubCell"/>
</dbReference>
<organism evidence="14 15">
    <name type="scientific">Centaurea solstitialis</name>
    <name type="common">yellow star-thistle</name>
    <dbReference type="NCBI Taxonomy" id="347529"/>
    <lineage>
        <taxon>Eukaryota</taxon>
        <taxon>Viridiplantae</taxon>
        <taxon>Streptophyta</taxon>
        <taxon>Embryophyta</taxon>
        <taxon>Tracheophyta</taxon>
        <taxon>Spermatophyta</taxon>
        <taxon>Magnoliopsida</taxon>
        <taxon>eudicotyledons</taxon>
        <taxon>Gunneridae</taxon>
        <taxon>Pentapetalae</taxon>
        <taxon>asterids</taxon>
        <taxon>campanulids</taxon>
        <taxon>Asterales</taxon>
        <taxon>Asteraceae</taxon>
        <taxon>Carduoideae</taxon>
        <taxon>Cardueae</taxon>
        <taxon>Centaureinae</taxon>
        <taxon>Centaurea</taxon>
    </lineage>
</organism>
<feature type="domain" description="O-acyltransferase WSD1 C-terminal" evidence="13">
    <location>
        <begin position="346"/>
        <end position="490"/>
    </location>
</feature>
<comment type="pathway">
    <text evidence="3">Glycerolipid metabolism; triacylglycerol biosynthesis.</text>
</comment>
<dbReference type="Proteomes" id="UP001172457">
    <property type="component" value="Chromosome 4"/>
</dbReference>
<keyword evidence="11" id="KW-0472">Membrane</keyword>
<keyword evidence="5" id="KW-0808">Transferase</keyword>
<evidence type="ECO:0000256" key="5">
    <source>
        <dbReference type="ARBA" id="ARBA00022679"/>
    </source>
</evidence>
<name>A0AA38W721_9ASTR</name>
<reference evidence="14" key="1">
    <citation type="submission" date="2023-03" db="EMBL/GenBank/DDBJ databases">
        <title>Chromosome-scale reference genome and RAD-based genetic map of yellow starthistle (Centaurea solstitialis) reveal putative structural variation and QTLs associated with invader traits.</title>
        <authorList>
            <person name="Reatini B."/>
            <person name="Cang F.A."/>
            <person name="Jiang Q."/>
            <person name="Mckibben M.T.W."/>
            <person name="Barker M.S."/>
            <person name="Rieseberg L.H."/>
            <person name="Dlugosch K.M."/>
        </authorList>
    </citation>
    <scope>NUCLEOTIDE SEQUENCE</scope>
    <source>
        <strain evidence="14">CAN-66</strain>
        <tissue evidence="14">Leaf</tissue>
    </source>
</reference>
<evidence type="ECO:0000259" key="13">
    <source>
        <dbReference type="Pfam" id="PF06974"/>
    </source>
</evidence>
<evidence type="ECO:0000256" key="6">
    <source>
        <dbReference type="ARBA" id="ARBA00022824"/>
    </source>
</evidence>
<dbReference type="Pfam" id="PF06974">
    <property type="entry name" value="WS_DGAT_C"/>
    <property type="match status" value="1"/>
</dbReference>
<comment type="subcellular location">
    <subcellularLocation>
        <location evidence="1">Cell membrane</location>
        <topology evidence="1">Single-pass membrane protein</topology>
    </subcellularLocation>
    <subcellularLocation>
        <location evidence="2">Endoplasmic reticulum membrane</location>
    </subcellularLocation>
</comment>
<dbReference type="GO" id="GO:0004144">
    <property type="term" value="F:diacylglycerol O-acyltransferase activity"/>
    <property type="evidence" value="ECO:0007669"/>
    <property type="project" value="UniProtKB-EC"/>
</dbReference>
<keyword evidence="6" id="KW-0256">Endoplasmic reticulum</keyword>
<keyword evidence="11" id="KW-0812">Transmembrane</keyword>
<protein>
    <recommendedName>
        <fullName evidence="16">Diacylglycerol O-acyltransferase</fullName>
    </recommendedName>
</protein>
<dbReference type="GO" id="GO:0047196">
    <property type="term" value="F:long-chain-alcohol O-fatty-acyltransferase activity"/>
    <property type="evidence" value="ECO:0007669"/>
    <property type="project" value="UniProtKB-EC"/>
</dbReference>
<comment type="caution">
    <text evidence="14">The sequence shown here is derived from an EMBL/GenBank/DDBJ whole genome shotgun (WGS) entry which is preliminary data.</text>
</comment>
<evidence type="ECO:0000256" key="3">
    <source>
        <dbReference type="ARBA" id="ARBA00004771"/>
    </source>
</evidence>
<dbReference type="PANTHER" id="PTHR31650">
    <property type="entry name" value="O-ACYLTRANSFERASE (WSD1-LIKE) FAMILY PROTEIN"/>
    <property type="match status" value="1"/>
</dbReference>